<protein>
    <recommendedName>
        <fullName evidence="3">Capsule polysaccharide biosynthesis protein</fullName>
    </recommendedName>
</protein>
<organism evidence="1 2">
    <name type="scientific">Photobacterium profundum 3TCK</name>
    <dbReference type="NCBI Taxonomy" id="314280"/>
    <lineage>
        <taxon>Bacteria</taxon>
        <taxon>Pseudomonadati</taxon>
        <taxon>Pseudomonadota</taxon>
        <taxon>Gammaproteobacteria</taxon>
        <taxon>Vibrionales</taxon>
        <taxon>Vibrionaceae</taxon>
        <taxon>Photobacterium</taxon>
    </lineage>
</organism>
<name>Q1Z8A9_9GAMM</name>
<dbReference type="EMBL" id="AAPH01000003">
    <property type="protein sequence ID" value="EAS44604.1"/>
    <property type="molecule type" value="Genomic_DNA"/>
</dbReference>
<comment type="caution">
    <text evidence="1">The sequence shown here is derived from an EMBL/GenBank/DDBJ whole genome shotgun (WGS) entry which is preliminary data.</text>
</comment>
<evidence type="ECO:0000313" key="2">
    <source>
        <dbReference type="Proteomes" id="UP000003789"/>
    </source>
</evidence>
<dbReference type="Proteomes" id="UP000003789">
    <property type="component" value="Unassembled WGS sequence"/>
</dbReference>
<dbReference type="HOGENOM" id="CLU_520591_0_0_6"/>
<evidence type="ECO:0000313" key="1">
    <source>
        <dbReference type="EMBL" id="EAS44604.1"/>
    </source>
</evidence>
<reference evidence="1 2" key="1">
    <citation type="submission" date="2006-03" db="EMBL/GenBank/DDBJ databases">
        <authorList>
            <person name="Bartlett D.H."/>
            <person name="Valle G."/>
            <person name="Lauro F.M."/>
            <person name="Vezzi A."/>
            <person name="Simonato F."/>
            <person name="Eloe E."/>
            <person name="Vitulo N."/>
            <person name="Stratton T.K."/>
            <person name="D'angelo M."/>
            <person name="Ferriera S."/>
            <person name="Johnson J."/>
            <person name="Kravitz S."/>
            <person name="Beeson K."/>
            <person name="Sutton G."/>
            <person name="Rogers Y."/>
            <person name="Friedman R."/>
            <person name="Frazier M."/>
            <person name="Venter J.C."/>
        </authorList>
    </citation>
    <scope>NUCLEOTIDE SEQUENCE [LARGE SCALE GENOMIC DNA]</scope>
    <source>
        <strain evidence="1 2">3TCK</strain>
    </source>
</reference>
<evidence type="ECO:0008006" key="3">
    <source>
        <dbReference type="Google" id="ProtNLM"/>
    </source>
</evidence>
<proteinExistence type="predicted"/>
<gene>
    <name evidence="1" type="ORF">P3TCK_26562</name>
</gene>
<dbReference type="AlphaFoldDB" id="Q1Z8A9"/>
<sequence length="523" mass="60599">MMNLIRNKIKKIFKQLLPYSISMEELKFIDKNRTKWTNTNNDIGILIEGFVDSPTSVVEKARLAKAAEEVLKLKSIVMTRSLYNSSSNVKAVYESFCINKSLNYWQGYLNPLIIAKAINVTFHIFKNIKKGDDLVGFKLNDIIIGDLIYDTLIRFIPNTYTVDNIEFKKHFRLIFRAAFTFHMNDKILEKYNIQVVVTSHNVYAEYGLLCRQAHKNGALILLKDMDVYKCYDKNKNVNQHFLKISMQEFNKSLNDDTIYEKANDYYQSRLEGDIDQVDVKNAYKDKVIYRKDDLIQPQEQDNKNIFVMAHAFSDAPHVGEGLLFRDYYDWLVQTLIFLNKVDGINCFVKSHPSSYMWGEKGVVENIIDSYSLENVKVLPANLNTKSIYDLADCIVTAKGTAGLEFSCAGIPAIIAGKGYYSGFRVAIESESVDDYFINLSKTNSIHKLDDNTKRKARILLFKTFTNLYHSKVLPKVQIRPGDDYHLLYRSKYQELSENIDNGFEMKDEFYHMVKKELKNINEK</sequence>
<accession>Q1Z8A9</accession>